<keyword evidence="3" id="KW-1185">Reference proteome</keyword>
<name>A0A1Q9GBJ8_9GAMM</name>
<dbReference type="EMBL" id="MJIL01000093">
    <property type="protein sequence ID" value="OLQ71715.1"/>
    <property type="molecule type" value="Genomic_DNA"/>
</dbReference>
<evidence type="ECO:0000313" key="3">
    <source>
        <dbReference type="Proteomes" id="UP000186905"/>
    </source>
</evidence>
<dbReference type="AlphaFoldDB" id="A0A1Q9GBJ8"/>
<evidence type="ECO:0000313" key="2">
    <source>
        <dbReference type="EMBL" id="OLQ71715.1"/>
    </source>
</evidence>
<feature type="signal peptide" evidence="1">
    <location>
        <begin position="1"/>
        <end position="20"/>
    </location>
</feature>
<gene>
    <name evidence="2" type="ORF">BIT28_23925</name>
</gene>
<comment type="caution">
    <text evidence="2">The sequence shown here is derived from an EMBL/GenBank/DDBJ whole genome shotgun (WGS) entry which is preliminary data.</text>
</comment>
<dbReference type="Proteomes" id="UP000186905">
    <property type="component" value="Unassembled WGS sequence"/>
</dbReference>
<organism evidence="2 3">
    <name type="scientific">Photobacterium proteolyticum</name>
    <dbReference type="NCBI Taxonomy" id="1903952"/>
    <lineage>
        <taxon>Bacteria</taxon>
        <taxon>Pseudomonadati</taxon>
        <taxon>Pseudomonadota</taxon>
        <taxon>Gammaproteobacteria</taxon>
        <taxon>Vibrionales</taxon>
        <taxon>Vibrionaceae</taxon>
        <taxon>Photobacterium</taxon>
    </lineage>
</organism>
<accession>A0A1Q9GBJ8</accession>
<sequence>MKVLLFVLATLTLYSPFSFANWVANYEGHVESIHITGGGNMDLRVVLKERYKLCQNEHDWDYINEHNDNYDSF</sequence>
<feature type="chain" id="PRO_5013181076" evidence="1">
    <location>
        <begin position="21"/>
        <end position="73"/>
    </location>
</feature>
<dbReference type="RefSeq" id="WP_075767290.1">
    <property type="nucleotide sequence ID" value="NZ_MJIL01000093.1"/>
</dbReference>
<evidence type="ECO:0000256" key="1">
    <source>
        <dbReference type="SAM" id="SignalP"/>
    </source>
</evidence>
<protein>
    <submittedName>
        <fullName evidence="2">Uncharacterized protein</fullName>
    </submittedName>
</protein>
<keyword evidence="1" id="KW-0732">Signal</keyword>
<reference evidence="2 3" key="1">
    <citation type="submission" date="2016-09" db="EMBL/GenBank/DDBJ databases">
        <title>Photobacterium proteolyticum sp. nov. a protease producing bacterium isolated from ocean sediments of Laizhou Bay.</title>
        <authorList>
            <person name="Li Y."/>
        </authorList>
    </citation>
    <scope>NUCLEOTIDE SEQUENCE [LARGE SCALE GENOMIC DNA]</scope>
    <source>
        <strain evidence="2 3">13-12</strain>
    </source>
</reference>
<dbReference type="OrthoDB" id="5884258at2"/>
<proteinExistence type="predicted"/>